<feature type="compositionally biased region" description="Low complexity" evidence="1">
    <location>
        <begin position="625"/>
        <end position="634"/>
    </location>
</feature>
<gene>
    <name evidence="2" type="ORF">OC842_003460</name>
</gene>
<feature type="compositionally biased region" description="Polar residues" evidence="1">
    <location>
        <begin position="1073"/>
        <end position="1097"/>
    </location>
</feature>
<feature type="region of interest" description="Disordered" evidence="1">
    <location>
        <begin position="365"/>
        <end position="397"/>
    </location>
</feature>
<feature type="region of interest" description="Disordered" evidence="1">
    <location>
        <begin position="942"/>
        <end position="988"/>
    </location>
</feature>
<feature type="region of interest" description="Disordered" evidence="1">
    <location>
        <begin position="604"/>
        <end position="648"/>
    </location>
</feature>
<feature type="compositionally biased region" description="Polar residues" evidence="1">
    <location>
        <begin position="1040"/>
        <end position="1065"/>
    </location>
</feature>
<feature type="compositionally biased region" description="Low complexity" evidence="1">
    <location>
        <begin position="248"/>
        <end position="282"/>
    </location>
</feature>
<feature type="compositionally biased region" description="Low complexity" evidence="1">
    <location>
        <begin position="172"/>
        <end position="187"/>
    </location>
</feature>
<feature type="compositionally biased region" description="Polar residues" evidence="1">
    <location>
        <begin position="377"/>
        <end position="386"/>
    </location>
</feature>
<evidence type="ECO:0000256" key="1">
    <source>
        <dbReference type="SAM" id="MobiDB-lite"/>
    </source>
</evidence>
<feature type="compositionally biased region" description="Basic and acidic residues" evidence="1">
    <location>
        <begin position="127"/>
        <end position="139"/>
    </location>
</feature>
<feature type="compositionally biased region" description="Acidic residues" evidence="1">
    <location>
        <begin position="140"/>
        <end position="164"/>
    </location>
</feature>
<feature type="compositionally biased region" description="Low complexity" evidence="1">
    <location>
        <begin position="365"/>
        <end position="376"/>
    </location>
</feature>
<evidence type="ECO:0000313" key="2">
    <source>
        <dbReference type="EMBL" id="KAK0531944.1"/>
    </source>
</evidence>
<organism evidence="2 3">
    <name type="scientific">Tilletia horrida</name>
    <dbReference type="NCBI Taxonomy" id="155126"/>
    <lineage>
        <taxon>Eukaryota</taxon>
        <taxon>Fungi</taxon>
        <taxon>Dikarya</taxon>
        <taxon>Basidiomycota</taxon>
        <taxon>Ustilaginomycotina</taxon>
        <taxon>Exobasidiomycetes</taxon>
        <taxon>Tilletiales</taxon>
        <taxon>Tilletiaceae</taxon>
        <taxon>Tilletia</taxon>
    </lineage>
</organism>
<evidence type="ECO:0000313" key="3">
    <source>
        <dbReference type="Proteomes" id="UP001176521"/>
    </source>
</evidence>
<feature type="region of interest" description="Disordered" evidence="1">
    <location>
        <begin position="1018"/>
        <end position="1261"/>
    </location>
</feature>
<feature type="compositionally biased region" description="Polar residues" evidence="1">
    <location>
        <begin position="715"/>
        <end position="729"/>
    </location>
</feature>
<feature type="region of interest" description="Disordered" evidence="1">
    <location>
        <begin position="416"/>
        <end position="465"/>
    </location>
</feature>
<sequence length="1286" mass="131718">MHSHLSHQLPPLHPQPSLCDSFTSAAAARKAYEASAFGTSLDSPTFSSDDYAAEVLIDSNDSSLASKPHSRLSSASAGSSATAAALAAGHSPAGSHGIMTDELPADEQLSSAISHRPFSYVSQPRASIDRRSHYDHEADREEVDEDVLDMNADDDDEDDFFDDDLVSRNYRSPTGATPGSASTAAAALRRRSFVPPTPTVNATLATPGLAGDDLPGAKARKVLGLDSEGWEIGPGSSDPADGSHSQGRSSTSRRATARVTALLSGGGSSSSSTSGSNHASALSHAAVDGLPGIQHTPVVSASSTSSRRHSLLPSMLSLGSKRPSVSQAQTQTIQEKGYSNGAPIQQAHTYDVHLSSSHVGQFSGGAATSSSLGSTGPNHSTTSYFATPSGAAPGMHASSSLPIGLTVSSTPMRGSADVGAASGGGSNSVTSSAASSAVKGLRKVRGRKQNAGATTSTYTIDDSSLKGVGSVSLADAQDWERALETAERNASWYSSIAHRPRARPPPSTQPTKGTPVPRAGSTSSASSTPTTDQSHHSLFYGGQGTGAGMVHRGSGTNASFGPEGHSGSMHAVPLGLGLSSSVRRSVSASDLTNASAMPMSTSAPHFASGPHSGQAFEQEEELLDEGSASGVEGSLVGGGLPPSAYPHLQTHAALGSPIRSHSAAGFSHNGKADIGMRSPGFSPVQSAAGMHRYSAISNVLGSPERFGLAYGSHVSGSRGNRFSPNSIVSASPGRPRRPSNDPHPLPASIIDGLPLDRDRDRRPSLSNEILTSAPGWSLASPTGAGTERFRSGSFGSAVTPGSVFASGLAKSAAGGAISARNSFVGGSAHPHATLRATGLSTSTSSAAASAVAPSPAAALEPNSSVSVIPVAMPATTTPAALASPTVARVMAPAPMRQSPLEGVIVFQLDERVQERLVGATDRRPRESIEAEAEVEARVRGLVDGGEDGGGVSAANEAQPDGENAVLSPLGHRRRGLNSSISSQDSGRDSVLVNDVDVDGALGRAFRLYSAQLESGALEEAVSPRAEGGPFGRRNREESETTQVGDYTKTAANSPRTPQGAQQTAAHSLKAQLVMSTPPDQELSPSSATTPDASNATARQHDKVLQRGADGARPIWTPTLLQIPPAGDERRSVGSGQTLCYGEEGGSMAPESELDPSSARFGWRGRGGAAEELSPRSTAMPVPSLRSQPSSRSDRPAAALNSDRDHVDADADADADADQDGDQEGDGDEQQLYREMYSRDLPMDLPRPVSVCSGSQAGSLAGDDLHELDLRASVELEGSGAETAALG</sequence>
<protein>
    <submittedName>
        <fullName evidence="2">Uncharacterized protein</fullName>
    </submittedName>
</protein>
<feature type="compositionally biased region" description="Low complexity" evidence="1">
    <location>
        <begin position="521"/>
        <end position="532"/>
    </location>
</feature>
<dbReference type="EMBL" id="JAPDMQ010000172">
    <property type="protein sequence ID" value="KAK0531944.1"/>
    <property type="molecule type" value="Genomic_DNA"/>
</dbReference>
<feature type="compositionally biased region" description="Polar residues" evidence="1">
    <location>
        <begin position="451"/>
        <end position="462"/>
    </location>
</feature>
<feature type="compositionally biased region" description="Acidic residues" evidence="1">
    <location>
        <begin position="1209"/>
        <end position="1228"/>
    </location>
</feature>
<name>A0AAN6JL64_9BASI</name>
<dbReference type="Proteomes" id="UP001176521">
    <property type="component" value="Unassembled WGS sequence"/>
</dbReference>
<keyword evidence="3" id="KW-1185">Reference proteome</keyword>
<reference evidence="2" key="1">
    <citation type="journal article" date="2023" name="PhytoFront">
        <title>Draft Genome Resources of Seven Strains of Tilletia horrida, Causal Agent of Kernel Smut of Rice.</title>
        <authorList>
            <person name="Khanal S."/>
            <person name="Antony Babu S."/>
            <person name="Zhou X.G."/>
        </authorList>
    </citation>
    <scope>NUCLEOTIDE SEQUENCE</scope>
    <source>
        <strain evidence="2">TX3</strain>
    </source>
</reference>
<feature type="region of interest" description="Disordered" evidence="1">
    <location>
        <begin position="494"/>
        <end position="566"/>
    </location>
</feature>
<feature type="compositionally biased region" description="Basic and acidic residues" evidence="1">
    <location>
        <begin position="754"/>
        <end position="763"/>
    </location>
</feature>
<comment type="caution">
    <text evidence="2">The sequence shown here is derived from an EMBL/GenBank/DDBJ whole genome shotgun (WGS) entry which is preliminary data.</text>
</comment>
<feature type="region of interest" description="Disordered" evidence="1">
    <location>
        <begin position="715"/>
        <end position="768"/>
    </location>
</feature>
<feature type="compositionally biased region" description="Low complexity" evidence="1">
    <location>
        <begin position="427"/>
        <end position="439"/>
    </location>
</feature>
<feature type="region of interest" description="Disordered" evidence="1">
    <location>
        <begin position="227"/>
        <end position="282"/>
    </location>
</feature>
<proteinExistence type="predicted"/>
<accession>A0AAN6JL64</accession>
<feature type="region of interest" description="Disordered" evidence="1">
    <location>
        <begin position="124"/>
        <end position="214"/>
    </location>
</feature>